<evidence type="ECO:0000256" key="7">
    <source>
        <dbReference type="ARBA" id="ARBA00023033"/>
    </source>
</evidence>
<dbReference type="PROSITE" id="PS00086">
    <property type="entry name" value="CYTOCHROME_P450"/>
    <property type="match status" value="1"/>
</dbReference>
<feature type="binding site" description="axial binding residue" evidence="8">
    <location>
        <position position="474"/>
    </location>
    <ligand>
        <name>heme</name>
        <dbReference type="ChEBI" id="CHEBI:30413"/>
    </ligand>
    <ligandPart>
        <name>Fe</name>
        <dbReference type="ChEBI" id="CHEBI:18248"/>
    </ligandPart>
</feature>
<dbReference type="GO" id="GO:0005506">
    <property type="term" value="F:iron ion binding"/>
    <property type="evidence" value="ECO:0007669"/>
    <property type="project" value="InterPro"/>
</dbReference>
<accession>A0A1W5CVI6</accession>
<keyword evidence="7 9" id="KW-0503">Monooxygenase</keyword>
<evidence type="ECO:0000256" key="2">
    <source>
        <dbReference type="ARBA" id="ARBA00010617"/>
    </source>
</evidence>
<dbReference type="PRINTS" id="PR00464">
    <property type="entry name" value="EP450II"/>
</dbReference>
<keyword evidence="10" id="KW-0472">Membrane</keyword>
<dbReference type="InterPro" id="IPR001128">
    <property type="entry name" value="Cyt_P450"/>
</dbReference>
<dbReference type="Proteomes" id="UP000192927">
    <property type="component" value="Unassembled WGS sequence"/>
</dbReference>
<evidence type="ECO:0000256" key="6">
    <source>
        <dbReference type="ARBA" id="ARBA00023004"/>
    </source>
</evidence>
<sequence>MVWDFRVLSSQIAPRWVLLLVLGFVALGLLHIHRWLDRVQREKRLEATLISDTRCQDPPRLRYRWPLALDLLIEAFKADQAGSILQFFLSVVDRTGHTFEQVLLGARGVDTNDPKNIESVLSTQFENFGLGARSANFRPLLGHGIFTQDGEPWRTSRELLRPQFMQTRSKSFTDIQEQIEKFLINVKASSAGVVDLQPLFFRLTLDTTMAVLFGKTLDSMKTKVSGDEAFFARAFDQAQHELARRGRLGDLYWLLDGFTFRRSCRIVHEFVDKIVVDALNETRPGMASEEPTGRYVFLTALISKTRDQRVLRDQLINVLLAGRDTTACLLSWTFTLLARHPEIQQRLRNECEDLPSFREGGLPTPAEIKGMKFLGHVLQEVLRLFPSVPVNSRSALKTTTLPTGGGPDGLSPVLVRKGEAVGYCVYAMHRRKDIYGDDAESFRPSRWDPDNKEGPDLKGVGWGYLPFNGGPRVCPGQDFALLEASYTIIRLLQSFRHIEKAEPSTAKERQTLTLVVASATGCKVILTPALLEGGTLREAEARF</sequence>
<keyword evidence="6 8" id="KW-0408">Iron</keyword>
<keyword evidence="3 8" id="KW-0349">Heme</keyword>
<feature type="transmembrane region" description="Helical" evidence="10">
    <location>
        <begin position="16"/>
        <end position="36"/>
    </location>
</feature>
<dbReference type="EMBL" id="FWEW01000437">
    <property type="protein sequence ID" value="SLM34894.1"/>
    <property type="molecule type" value="Genomic_DNA"/>
</dbReference>
<keyword evidence="12" id="KW-1185">Reference proteome</keyword>
<reference evidence="12" key="1">
    <citation type="submission" date="2017-03" db="EMBL/GenBank/DDBJ databases">
        <authorList>
            <person name="Sharma R."/>
            <person name="Thines M."/>
        </authorList>
    </citation>
    <scope>NUCLEOTIDE SEQUENCE [LARGE SCALE GENOMIC DNA]</scope>
</reference>
<dbReference type="PANTHER" id="PTHR24287:SF18">
    <property type="entry name" value="CYTOCHROME P450 MONOOXYGENASE APDE-RELATED"/>
    <property type="match status" value="1"/>
</dbReference>
<evidence type="ECO:0000313" key="11">
    <source>
        <dbReference type="EMBL" id="SLM34894.1"/>
    </source>
</evidence>
<keyword evidence="10" id="KW-0812">Transmembrane</keyword>
<dbReference type="InterPro" id="IPR002402">
    <property type="entry name" value="Cyt_P450_E_grp-II"/>
</dbReference>
<dbReference type="GO" id="GO:0020037">
    <property type="term" value="F:heme binding"/>
    <property type="evidence" value="ECO:0007669"/>
    <property type="project" value="InterPro"/>
</dbReference>
<evidence type="ECO:0000256" key="9">
    <source>
        <dbReference type="RuleBase" id="RU000461"/>
    </source>
</evidence>
<dbReference type="InterPro" id="IPR047146">
    <property type="entry name" value="Cyt_P450_E_CYP52_fungi"/>
</dbReference>
<proteinExistence type="inferred from homology"/>
<dbReference type="InterPro" id="IPR036396">
    <property type="entry name" value="Cyt_P450_sf"/>
</dbReference>
<organism evidence="11 12">
    <name type="scientific">Lasallia pustulata</name>
    <dbReference type="NCBI Taxonomy" id="136370"/>
    <lineage>
        <taxon>Eukaryota</taxon>
        <taxon>Fungi</taxon>
        <taxon>Dikarya</taxon>
        <taxon>Ascomycota</taxon>
        <taxon>Pezizomycotina</taxon>
        <taxon>Lecanoromycetes</taxon>
        <taxon>OSLEUM clade</taxon>
        <taxon>Umbilicariomycetidae</taxon>
        <taxon>Umbilicariales</taxon>
        <taxon>Umbilicariaceae</taxon>
        <taxon>Lasallia</taxon>
    </lineage>
</organism>
<keyword evidence="5 9" id="KW-0560">Oxidoreductase</keyword>
<dbReference type="PRINTS" id="PR01239">
    <property type="entry name" value="EP450IICYP52"/>
</dbReference>
<comment type="cofactor">
    <cofactor evidence="1 8">
        <name>heme</name>
        <dbReference type="ChEBI" id="CHEBI:30413"/>
    </cofactor>
</comment>
<dbReference type="PRINTS" id="PR00385">
    <property type="entry name" value="P450"/>
</dbReference>
<dbReference type="Gene3D" id="1.10.630.10">
    <property type="entry name" value="Cytochrome P450"/>
    <property type="match status" value="1"/>
</dbReference>
<dbReference type="PANTHER" id="PTHR24287">
    <property type="entry name" value="P450, PUTATIVE (EUROFUNG)-RELATED"/>
    <property type="match status" value="1"/>
</dbReference>
<dbReference type="AlphaFoldDB" id="A0A1W5CVI6"/>
<dbReference type="CDD" id="cd11063">
    <property type="entry name" value="CYP52"/>
    <property type="match status" value="1"/>
</dbReference>
<comment type="similarity">
    <text evidence="2 9">Belongs to the cytochrome P450 family.</text>
</comment>
<evidence type="ECO:0000256" key="1">
    <source>
        <dbReference type="ARBA" id="ARBA00001971"/>
    </source>
</evidence>
<keyword evidence="4 8" id="KW-0479">Metal-binding</keyword>
<dbReference type="InterPro" id="IPR002974">
    <property type="entry name" value="Cyt_P450_E_CYP52_ascomycetes"/>
</dbReference>
<name>A0A1W5CVI6_9LECA</name>
<dbReference type="InterPro" id="IPR017972">
    <property type="entry name" value="Cyt_P450_CS"/>
</dbReference>
<evidence type="ECO:0000256" key="4">
    <source>
        <dbReference type="ARBA" id="ARBA00022723"/>
    </source>
</evidence>
<keyword evidence="10" id="KW-1133">Transmembrane helix</keyword>
<dbReference type="Pfam" id="PF00067">
    <property type="entry name" value="p450"/>
    <property type="match status" value="1"/>
</dbReference>
<evidence type="ECO:0000256" key="5">
    <source>
        <dbReference type="ARBA" id="ARBA00023002"/>
    </source>
</evidence>
<evidence type="ECO:0000313" key="12">
    <source>
        <dbReference type="Proteomes" id="UP000192927"/>
    </source>
</evidence>
<dbReference type="SUPFAM" id="SSF48264">
    <property type="entry name" value="Cytochrome P450"/>
    <property type="match status" value="1"/>
</dbReference>
<evidence type="ECO:0000256" key="10">
    <source>
        <dbReference type="SAM" id="Phobius"/>
    </source>
</evidence>
<protein>
    <submittedName>
        <fullName evidence="11">Cytochrome p450 alkane</fullName>
    </submittedName>
</protein>
<evidence type="ECO:0000256" key="3">
    <source>
        <dbReference type="ARBA" id="ARBA00022617"/>
    </source>
</evidence>
<evidence type="ECO:0000256" key="8">
    <source>
        <dbReference type="PIRSR" id="PIRSR602402-1"/>
    </source>
</evidence>
<dbReference type="GO" id="GO:0016712">
    <property type="term" value="F:oxidoreductase activity, acting on paired donors, with incorporation or reduction of molecular oxygen, reduced flavin or flavoprotein as one donor, and incorporation of one atom of oxygen"/>
    <property type="evidence" value="ECO:0007669"/>
    <property type="project" value="InterPro"/>
</dbReference>